<reference evidence="1" key="1">
    <citation type="journal article" date="2014" name="Front. Microbiol.">
        <title>High frequency of phylogenetically diverse reductive dehalogenase-homologous genes in deep subseafloor sedimentary metagenomes.</title>
        <authorList>
            <person name="Kawai M."/>
            <person name="Futagami T."/>
            <person name="Toyoda A."/>
            <person name="Takaki Y."/>
            <person name="Nishi S."/>
            <person name="Hori S."/>
            <person name="Arai W."/>
            <person name="Tsubouchi T."/>
            <person name="Morono Y."/>
            <person name="Uchiyama I."/>
            <person name="Ito T."/>
            <person name="Fujiyama A."/>
            <person name="Inagaki F."/>
            <person name="Takami H."/>
        </authorList>
    </citation>
    <scope>NUCLEOTIDE SEQUENCE</scope>
    <source>
        <strain evidence="1">Expedition CK06-06</strain>
    </source>
</reference>
<organism evidence="1">
    <name type="scientific">marine sediment metagenome</name>
    <dbReference type="NCBI Taxonomy" id="412755"/>
    <lineage>
        <taxon>unclassified sequences</taxon>
        <taxon>metagenomes</taxon>
        <taxon>ecological metagenomes</taxon>
    </lineage>
</organism>
<comment type="caution">
    <text evidence="1">The sequence shown here is derived from an EMBL/GenBank/DDBJ whole genome shotgun (WGS) entry which is preliminary data.</text>
</comment>
<name>X1SJG2_9ZZZZ</name>
<dbReference type="EMBL" id="BARW01021883">
    <property type="protein sequence ID" value="GAI93093.1"/>
    <property type="molecule type" value="Genomic_DNA"/>
</dbReference>
<accession>X1SJG2</accession>
<evidence type="ECO:0000313" key="1">
    <source>
        <dbReference type="EMBL" id="GAI93093.1"/>
    </source>
</evidence>
<protein>
    <submittedName>
        <fullName evidence="1">Uncharacterized protein</fullName>
    </submittedName>
</protein>
<gene>
    <name evidence="1" type="ORF">S12H4_36675</name>
</gene>
<proteinExistence type="predicted"/>
<sequence>MIKFTKEEISLWSLSDCVDFLREKDCEDYLYLLHHENPLKACRKAVLAVFEERK</sequence>
<dbReference type="AlphaFoldDB" id="X1SJG2"/>